<dbReference type="EMBL" id="JARVKF010000179">
    <property type="protein sequence ID" value="KAK9421496.1"/>
    <property type="molecule type" value="Genomic_DNA"/>
</dbReference>
<name>A0ABR2V4Q3_9PEZI</name>
<evidence type="ECO:0000313" key="2">
    <source>
        <dbReference type="Proteomes" id="UP001408356"/>
    </source>
</evidence>
<dbReference type="Proteomes" id="UP001408356">
    <property type="component" value="Unassembled WGS sequence"/>
</dbReference>
<protein>
    <submittedName>
        <fullName evidence="1">Uncharacterized protein</fullName>
    </submittedName>
</protein>
<dbReference type="Pfam" id="PF02810">
    <property type="entry name" value="SEC-C"/>
    <property type="match status" value="1"/>
</dbReference>
<proteinExistence type="predicted"/>
<reference evidence="1 2" key="1">
    <citation type="journal article" date="2024" name="J. Plant Pathol.">
        <title>Sequence and assembly of the genome of Seiridium unicorne, isolate CBS 538.82, causal agent of cypress canker disease.</title>
        <authorList>
            <person name="Scali E."/>
            <person name="Rocca G.D."/>
            <person name="Danti R."/>
            <person name="Garbelotto M."/>
            <person name="Barberini S."/>
            <person name="Baroncelli R."/>
            <person name="Emiliani G."/>
        </authorList>
    </citation>
    <scope>NUCLEOTIDE SEQUENCE [LARGE SCALE GENOMIC DNA]</scope>
    <source>
        <strain evidence="1 2">BM-138-508</strain>
    </source>
</reference>
<keyword evidence="2" id="KW-1185">Reference proteome</keyword>
<dbReference type="InterPro" id="IPR004027">
    <property type="entry name" value="SEC_C_motif"/>
</dbReference>
<evidence type="ECO:0000313" key="1">
    <source>
        <dbReference type="EMBL" id="KAK9421496.1"/>
    </source>
</evidence>
<gene>
    <name evidence="1" type="ORF">SUNI508_05731</name>
</gene>
<dbReference type="SUPFAM" id="SSF103642">
    <property type="entry name" value="Sec-C motif"/>
    <property type="match status" value="1"/>
</dbReference>
<organism evidence="1 2">
    <name type="scientific">Seiridium unicorne</name>
    <dbReference type="NCBI Taxonomy" id="138068"/>
    <lineage>
        <taxon>Eukaryota</taxon>
        <taxon>Fungi</taxon>
        <taxon>Dikarya</taxon>
        <taxon>Ascomycota</taxon>
        <taxon>Pezizomycotina</taxon>
        <taxon>Sordariomycetes</taxon>
        <taxon>Xylariomycetidae</taxon>
        <taxon>Amphisphaeriales</taxon>
        <taxon>Sporocadaceae</taxon>
        <taxon>Seiridium</taxon>
    </lineage>
</organism>
<sequence>MATRNVRFEFHCERTLTFHHDLPGRLIGANNAADPGYRQAYAQAMVPVMREHMNECIAASHAKCSVCETAPTKQVLTTPMSYLHMSEDPFVGVIVTPVCEKARCNTQGEANVNAMLAEVTGMGQGEVARGSGGIPKASTRISRNAHCPCGSSHKYKKCCGATTGDA</sequence>
<dbReference type="Gene3D" id="3.10.450.50">
    <property type="match status" value="1"/>
</dbReference>
<comment type="caution">
    <text evidence="1">The sequence shown here is derived from an EMBL/GenBank/DDBJ whole genome shotgun (WGS) entry which is preliminary data.</text>
</comment>
<accession>A0ABR2V4Q3</accession>